<name>A0A9D3PBE8_MEGAT</name>
<organism evidence="1 2">
    <name type="scientific">Megalops atlanticus</name>
    <name type="common">Tarpon</name>
    <name type="synonym">Clupea gigantea</name>
    <dbReference type="NCBI Taxonomy" id="7932"/>
    <lineage>
        <taxon>Eukaryota</taxon>
        <taxon>Metazoa</taxon>
        <taxon>Chordata</taxon>
        <taxon>Craniata</taxon>
        <taxon>Vertebrata</taxon>
        <taxon>Euteleostomi</taxon>
        <taxon>Actinopterygii</taxon>
        <taxon>Neopterygii</taxon>
        <taxon>Teleostei</taxon>
        <taxon>Elopiformes</taxon>
        <taxon>Megalopidae</taxon>
        <taxon>Megalops</taxon>
    </lineage>
</organism>
<gene>
    <name evidence="1" type="ORF">MATL_G00264000</name>
</gene>
<evidence type="ECO:0000313" key="1">
    <source>
        <dbReference type="EMBL" id="KAG7454047.1"/>
    </source>
</evidence>
<protein>
    <submittedName>
        <fullName evidence="1">Uncharacterized protein</fullName>
    </submittedName>
</protein>
<sequence length="124" mass="14214">MRISIVPLLSTFFAELDRYSPRLMEIFRIKGGRTGRKINHLMLTISKNDTIHTRRACIIKSLCTYLNEDHGKLVQEYMNTDAEANRIMGQTVMGVYVIQKEGAQTEERPEDIGVLIEGGSREKR</sequence>
<dbReference type="Proteomes" id="UP001046870">
    <property type="component" value="Unassembled WGS sequence"/>
</dbReference>
<dbReference type="OrthoDB" id="8895157at2759"/>
<reference evidence="1" key="1">
    <citation type="submission" date="2021-01" db="EMBL/GenBank/DDBJ databases">
        <authorList>
            <person name="Zahm M."/>
            <person name="Roques C."/>
            <person name="Cabau C."/>
            <person name="Klopp C."/>
            <person name="Donnadieu C."/>
            <person name="Jouanno E."/>
            <person name="Lampietro C."/>
            <person name="Louis A."/>
            <person name="Herpin A."/>
            <person name="Echchiki A."/>
            <person name="Berthelot C."/>
            <person name="Parey E."/>
            <person name="Roest-Crollius H."/>
            <person name="Braasch I."/>
            <person name="Postlethwait J."/>
            <person name="Bobe J."/>
            <person name="Montfort J."/>
            <person name="Bouchez O."/>
            <person name="Begum T."/>
            <person name="Mejri S."/>
            <person name="Adams A."/>
            <person name="Chen W.-J."/>
            <person name="Guiguen Y."/>
        </authorList>
    </citation>
    <scope>NUCLEOTIDE SEQUENCE</scope>
    <source>
        <strain evidence="1">YG-15Mar2019-1</strain>
        <tissue evidence="1">Brain</tissue>
    </source>
</reference>
<comment type="caution">
    <text evidence="1">The sequence shown here is derived from an EMBL/GenBank/DDBJ whole genome shotgun (WGS) entry which is preliminary data.</text>
</comment>
<dbReference type="AlphaFoldDB" id="A0A9D3PBE8"/>
<proteinExistence type="predicted"/>
<accession>A0A9D3PBE8</accession>
<dbReference type="EMBL" id="JAFDVH010000039">
    <property type="protein sequence ID" value="KAG7454047.1"/>
    <property type="molecule type" value="Genomic_DNA"/>
</dbReference>
<keyword evidence="2" id="KW-1185">Reference proteome</keyword>
<evidence type="ECO:0000313" key="2">
    <source>
        <dbReference type="Proteomes" id="UP001046870"/>
    </source>
</evidence>